<dbReference type="RefSeq" id="WP_021242404.1">
    <property type="nucleotide sequence ID" value="NZ_CP058637.1"/>
</dbReference>
<dbReference type="SUPFAM" id="SSF55729">
    <property type="entry name" value="Acyl-CoA N-acyltransferases (Nat)"/>
    <property type="match status" value="1"/>
</dbReference>
<accession>A0ABD4R9V7</accession>
<sequence>MHVLKSYDKKAFEDLKIDVPSSIGKINLLILDSYSDFQNSHVKKLFENADNYYPNFNNWYNHKLIKDVVKDSSVCCNYFNNHLYSDEVGHLSDLNFPTGRFVIAASVDENLAGLSVLKKHPSEYKISTFFVDDKYSGFGLGTLLLNCSLSVLWDKGVNITVSEGALDKMVPFLTKNGFKEYKSIVGEYYKNKKETHFVKK</sequence>
<dbReference type="Gene3D" id="3.40.630.30">
    <property type="match status" value="1"/>
</dbReference>
<protein>
    <submittedName>
        <fullName evidence="2">GNAT family N-acetyltransferase</fullName>
    </submittedName>
</protein>
<dbReference type="Proteomes" id="UP000813349">
    <property type="component" value="Unassembled WGS sequence"/>
</dbReference>
<evidence type="ECO:0000313" key="2">
    <source>
        <dbReference type="EMBL" id="MBU3768557.1"/>
    </source>
</evidence>
<gene>
    <name evidence="2" type="ORF">J0A64_18380</name>
</gene>
<dbReference type="CDD" id="cd04301">
    <property type="entry name" value="NAT_SF"/>
    <property type="match status" value="1"/>
</dbReference>
<evidence type="ECO:0000259" key="1">
    <source>
        <dbReference type="PROSITE" id="PS51186"/>
    </source>
</evidence>
<dbReference type="PROSITE" id="PS51186">
    <property type="entry name" value="GNAT"/>
    <property type="match status" value="1"/>
</dbReference>
<dbReference type="AlphaFoldDB" id="A0ABD4R9V7"/>
<proteinExistence type="predicted"/>
<name>A0ABD4R9V7_9ENTR</name>
<reference evidence="2 3" key="1">
    <citation type="journal article" date="2021" name="Clin. Infect. Dis.">
        <title>Rapid development of cefiderocol resistance in carbapenem-resistant Enterobacter cloacae during therapy is associated with heterogeneous mutations in the catecholate siderophore receptor cira.</title>
        <authorList>
            <person name="Klein S."/>
            <person name="Boutin S."/>
            <person name="Kocer K."/>
            <person name="Fiedler M.O."/>
            <person name="Storzinger D."/>
            <person name="Weigand M.A."/>
            <person name="Tan B."/>
            <person name="Richter D."/>
            <person name="Rupp C."/>
            <person name="Mieth M."/>
            <person name="Mehrabi A."/>
            <person name="Hackert T."/>
            <person name="Zimmermann S."/>
            <person name="Heeg K."/>
            <person name="Nurjadi D."/>
        </authorList>
    </citation>
    <scope>NUCLEOTIDE SEQUENCE [LARGE SCALE GENOMIC DNA]</scope>
    <source>
        <strain evidence="2 3">BK34275</strain>
    </source>
</reference>
<dbReference type="InterPro" id="IPR000182">
    <property type="entry name" value="GNAT_dom"/>
</dbReference>
<feature type="domain" description="N-acetyltransferase" evidence="1">
    <location>
        <begin position="63"/>
        <end position="200"/>
    </location>
</feature>
<evidence type="ECO:0000313" key="3">
    <source>
        <dbReference type="Proteomes" id="UP000813349"/>
    </source>
</evidence>
<organism evidence="2 3">
    <name type="scientific">Enterobacter roggenkampii</name>
    <dbReference type="NCBI Taxonomy" id="1812935"/>
    <lineage>
        <taxon>Bacteria</taxon>
        <taxon>Pseudomonadati</taxon>
        <taxon>Pseudomonadota</taxon>
        <taxon>Gammaproteobacteria</taxon>
        <taxon>Enterobacterales</taxon>
        <taxon>Enterobacteriaceae</taxon>
        <taxon>Enterobacter</taxon>
        <taxon>Enterobacter cloacae complex</taxon>
    </lineage>
</organism>
<dbReference type="InterPro" id="IPR016181">
    <property type="entry name" value="Acyl_CoA_acyltransferase"/>
</dbReference>
<dbReference type="Pfam" id="PF13673">
    <property type="entry name" value="Acetyltransf_10"/>
    <property type="match status" value="1"/>
</dbReference>
<dbReference type="EMBL" id="JAFKCP010000013">
    <property type="protein sequence ID" value="MBU3768557.1"/>
    <property type="molecule type" value="Genomic_DNA"/>
</dbReference>
<comment type="caution">
    <text evidence="2">The sequence shown here is derived from an EMBL/GenBank/DDBJ whole genome shotgun (WGS) entry which is preliminary data.</text>
</comment>